<feature type="region of interest" description="Disordered" evidence="1">
    <location>
        <begin position="59"/>
        <end position="79"/>
    </location>
</feature>
<accession>A0A1L6MW28</accession>
<dbReference type="KEGG" id="pabo:BCY86_02310"/>
<evidence type="ECO:0000313" key="3">
    <source>
        <dbReference type="Proteomes" id="UP000185544"/>
    </source>
</evidence>
<sequence>MQLNGRRWLTFACSTPTLMMKQSKSLPRCKEHTPIRKLETLALVGGHFTDRALAIFYTETPNEDPDNPGQKNVSQQVMN</sequence>
<keyword evidence="3" id="KW-1185">Reference proteome</keyword>
<dbReference type="Proteomes" id="UP000185544">
    <property type="component" value="Chromosome"/>
</dbReference>
<organism evidence="2 3">
    <name type="scientific">Pajaroellobacter abortibovis</name>
    <dbReference type="NCBI Taxonomy" id="1882918"/>
    <lineage>
        <taxon>Bacteria</taxon>
        <taxon>Pseudomonadati</taxon>
        <taxon>Myxococcota</taxon>
        <taxon>Polyangia</taxon>
        <taxon>Polyangiales</taxon>
        <taxon>Polyangiaceae</taxon>
    </lineage>
</organism>
<gene>
    <name evidence="2" type="ORF">BCY86_02310</name>
</gene>
<reference evidence="2 3" key="1">
    <citation type="submission" date="2016-08" db="EMBL/GenBank/DDBJ databases">
        <title>Identification and validation of antigenic proteins from Pajaroellobacter abortibovis using de-novo genome sequence assembly and reverse vaccinology.</title>
        <authorList>
            <person name="Welly B.T."/>
            <person name="Miller M.R."/>
            <person name="Stott J.L."/>
            <person name="Blanchard M.T."/>
            <person name="Islas-Trejo A.D."/>
            <person name="O'Rourke S.M."/>
            <person name="Young A.E."/>
            <person name="Medrano J.F."/>
            <person name="Van Eenennaam A.L."/>
        </authorList>
    </citation>
    <scope>NUCLEOTIDE SEQUENCE [LARGE SCALE GENOMIC DNA]</scope>
    <source>
        <strain evidence="2 3">BTF92-0548A/99-0131</strain>
    </source>
</reference>
<feature type="compositionally biased region" description="Polar residues" evidence="1">
    <location>
        <begin position="69"/>
        <end position="79"/>
    </location>
</feature>
<evidence type="ECO:0000313" key="2">
    <source>
        <dbReference type="EMBL" id="APR99637.1"/>
    </source>
</evidence>
<name>A0A1L6MW28_9BACT</name>
<dbReference type="AlphaFoldDB" id="A0A1L6MW28"/>
<protein>
    <submittedName>
        <fullName evidence="2">Uncharacterized protein</fullName>
    </submittedName>
</protein>
<dbReference type="EMBL" id="CP016908">
    <property type="protein sequence ID" value="APR99637.1"/>
    <property type="molecule type" value="Genomic_DNA"/>
</dbReference>
<evidence type="ECO:0000256" key="1">
    <source>
        <dbReference type="SAM" id="MobiDB-lite"/>
    </source>
</evidence>
<proteinExistence type="predicted"/>